<dbReference type="PROSITE" id="PS51257">
    <property type="entry name" value="PROKAR_LIPOPROTEIN"/>
    <property type="match status" value="1"/>
</dbReference>
<dbReference type="Proteomes" id="UP001165060">
    <property type="component" value="Unassembled WGS sequence"/>
</dbReference>
<evidence type="ECO:0000313" key="3">
    <source>
        <dbReference type="Proteomes" id="UP001165060"/>
    </source>
</evidence>
<evidence type="ECO:0000256" key="1">
    <source>
        <dbReference type="SAM" id="MobiDB-lite"/>
    </source>
</evidence>
<gene>
    <name evidence="2" type="ORF">TeGR_g10055</name>
</gene>
<comment type="caution">
    <text evidence="2">The sequence shown here is derived from an EMBL/GenBank/DDBJ whole genome shotgun (WGS) entry which is preliminary data.</text>
</comment>
<protein>
    <submittedName>
        <fullName evidence="2">Uncharacterized protein</fullName>
    </submittedName>
</protein>
<feature type="non-terminal residue" evidence="2">
    <location>
        <position position="295"/>
    </location>
</feature>
<accession>A0ABQ6N4G2</accession>
<feature type="compositionally biased region" description="Pro residues" evidence="1">
    <location>
        <begin position="174"/>
        <end position="183"/>
    </location>
</feature>
<keyword evidence="3" id="KW-1185">Reference proteome</keyword>
<name>A0ABQ6N4G2_9STRA</name>
<reference evidence="2 3" key="1">
    <citation type="journal article" date="2023" name="Commun. Biol.">
        <title>Genome analysis of Parmales, the sister group of diatoms, reveals the evolutionary specialization of diatoms from phago-mixotrophs to photoautotrophs.</title>
        <authorList>
            <person name="Ban H."/>
            <person name="Sato S."/>
            <person name="Yoshikawa S."/>
            <person name="Yamada K."/>
            <person name="Nakamura Y."/>
            <person name="Ichinomiya M."/>
            <person name="Sato N."/>
            <person name="Blanc-Mathieu R."/>
            <person name="Endo H."/>
            <person name="Kuwata A."/>
            <person name="Ogata H."/>
        </authorList>
    </citation>
    <scope>NUCLEOTIDE SEQUENCE [LARGE SCALE GENOMIC DNA]</scope>
</reference>
<organism evidence="2 3">
    <name type="scientific">Tetraparma gracilis</name>
    <dbReference type="NCBI Taxonomy" id="2962635"/>
    <lineage>
        <taxon>Eukaryota</taxon>
        <taxon>Sar</taxon>
        <taxon>Stramenopiles</taxon>
        <taxon>Ochrophyta</taxon>
        <taxon>Bolidophyceae</taxon>
        <taxon>Parmales</taxon>
        <taxon>Triparmaceae</taxon>
        <taxon>Tetraparma</taxon>
    </lineage>
</organism>
<sequence>MPSRPLSTLGVTSFACPSPPPALDGLLKKHPADFQVTERAPPPGTSAAITPGAAAGDVKLPQSRLSLAAFGKPAGLREPTRLAPAYPAVDNSALYGARKAFELEAGEAAALAAMDAEGWGNLGGYLGRKERGKPKAFVKRTFESAGGESAGGESAGSTAPPPEPASSAPASSAPAPPPLPAAPAPASGSLTFPPSRCPLKEDRSALMELVKSRYHFLLVHTMVQKSSEAATATAVTLTFSPFPATLKGFDMSNMSTAAGFTVHHFYHMLADLSNLLPAALPKPLFLSLLPLLSPK</sequence>
<dbReference type="EMBL" id="BRYB01002136">
    <property type="protein sequence ID" value="GMI40235.1"/>
    <property type="molecule type" value="Genomic_DNA"/>
</dbReference>
<feature type="region of interest" description="Disordered" evidence="1">
    <location>
        <begin position="143"/>
        <end position="187"/>
    </location>
</feature>
<proteinExistence type="predicted"/>
<evidence type="ECO:0000313" key="2">
    <source>
        <dbReference type="EMBL" id="GMI40235.1"/>
    </source>
</evidence>